<proteinExistence type="predicted"/>
<keyword evidence="2" id="KW-1185">Reference proteome</keyword>
<name>A0ACC5R4V2_9HYPH</name>
<dbReference type="Proteomes" id="UP000616151">
    <property type="component" value="Unassembled WGS sequence"/>
</dbReference>
<organism evidence="1 2">
    <name type="scientific">Taklimakanibacter albus</name>
    <dbReference type="NCBI Taxonomy" id="2800327"/>
    <lineage>
        <taxon>Bacteria</taxon>
        <taxon>Pseudomonadati</taxon>
        <taxon>Pseudomonadota</taxon>
        <taxon>Alphaproteobacteria</taxon>
        <taxon>Hyphomicrobiales</taxon>
        <taxon>Aestuariivirgaceae</taxon>
        <taxon>Taklimakanibacter</taxon>
    </lineage>
</organism>
<protein>
    <submittedName>
        <fullName evidence="1">Tetratricopeptide repeat protein</fullName>
    </submittedName>
</protein>
<reference evidence="1" key="1">
    <citation type="submission" date="2021-01" db="EMBL/GenBank/DDBJ databases">
        <authorList>
            <person name="Sun Q."/>
        </authorList>
    </citation>
    <scope>NUCLEOTIDE SEQUENCE</scope>
    <source>
        <strain evidence="1">YIM B02566</strain>
    </source>
</reference>
<evidence type="ECO:0000313" key="2">
    <source>
        <dbReference type="Proteomes" id="UP000616151"/>
    </source>
</evidence>
<comment type="caution">
    <text evidence="1">The sequence shown here is derived from an EMBL/GenBank/DDBJ whole genome shotgun (WGS) entry which is preliminary data.</text>
</comment>
<accession>A0ACC5R4V2</accession>
<dbReference type="EMBL" id="JAENHL010000007">
    <property type="protein sequence ID" value="MBK1867654.1"/>
    <property type="molecule type" value="Genomic_DNA"/>
</dbReference>
<gene>
    <name evidence="1" type="ORF">JHL16_14950</name>
</gene>
<evidence type="ECO:0000313" key="1">
    <source>
        <dbReference type="EMBL" id="MBK1867654.1"/>
    </source>
</evidence>
<sequence>MKTEPAHPKPDRRLRSWKEIAQFFGKDERTVKRWEVQRGLPVHRVPGGSRTSVYAYAHELEDWLKSPPAEAVPPSDAEAEPEPAIEIAPPPKGFRLSYGQGAIGLLALAFVIATGVILFYRLVPPTTISGGDDEVTEPLAPSIHDLYLAGRYNLSTRTPEGLTRALEQFTQIIARDPNHAGAYAELANTYNLLPQYALMPADIAYPQAKTAAERAIRLDPKLAAGYSALGFTEFFWSRDFSRSKALFEQALALDPNSAQTYAWYAMTIMHWGEFGKALAAISKAQELDPESRAILANKALMLFHAGNTKEAIAILKELRRTAPGHLATHFYLATMYLDEEDYEGYLRESLKAAELQKNEAMRKIFAAAQKGYQADGARGLFAAMLDEQRLQFDQGREQAFNVARTAGVIGDAETTMAYLRKSKEIGETDILAIRIDRSFKKLWQNEDFRALAAEIGFPFPQTAGLPAQTVPQ</sequence>